<dbReference type="EMBL" id="VSRR010002818">
    <property type="protein sequence ID" value="MPC33363.1"/>
    <property type="molecule type" value="Genomic_DNA"/>
</dbReference>
<accession>A0A5B7EJY3</accession>
<evidence type="ECO:0000313" key="1">
    <source>
        <dbReference type="EMBL" id="MPC33363.1"/>
    </source>
</evidence>
<name>A0A5B7EJY3_PORTR</name>
<comment type="caution">
    <text evidence="1">The sequence shown here is derived from an EMBL/GenBank/DDBJ whole genome shotgun (WGS) entry which is preliminary data.</text>
</comment>
<proteinExistence type="predicted"/>
<dbReference type="Proteomes" id="UP000324222">
    <property type="component" value="Unassembled WGS sequence"/>
</dbReference>
<sequence length="108" mass="12589">MVCSRSTHFRPAYPAHLFRRYHHHHHHHHRTPLPLAQQLQLLANPHLPVIASPSISNLMSSTLHSTYISLHPRSSLLNNISRFYRRRQLHTNLQFPPPMTPIPAPSCY</sequence>
<organism evidence="1 2">
    <name type="scientific">Portunus trituberculatus</name>
    <name type="common">Swimming crab</name>
    <name type="synonym">Neptunus trituberculatus</name>
    <dbReference type="NCBI Taxonomy" id="210409"/>
    <lineage>
        <taxon>Eukaryota</taxon>
        <taxon>Metazoa</taxon>
        <taxon>Ecdysozoa</taxon>
        <taxon>Arthropoda</taxon>
        <taxon>Crustacea</taxon>
        <taxon>Multicrustacea</taxon>
        <taxon>Malacostraca</taxon>
        <taxon>Eumalacostraca</taxon>
        <taxon>Eucarida</taxon>
        <taxon>Decapoda</taxon>
        <taxon>Pleocyemata</taxon>
        <taxon>Brachyura</taxon>
        <taxon>Eubrachyura</taxon>
        <taxon>Portunoidea</taxon>
        <taxon>Portunidae</taxon>
        <taxon>Portuninae</taxon>
        <taxon>Portunus</taxon>
    </lineage>
</organism>
<dbReference type="AlphaFoldDB" id="A0A5B7EJY3"/>
<protein>
    <submittedName>
        <fullName evidence="1">Uncharacterized protein</fullName>
    </submittedName>
</protein>
<reference evidence="1 2" key="1">
    <citation type="submission" date="2019-05" db="EMBL/GenBank/DDBJ databases">
        <title>Another draft genome of Portunus trituberculatus and its Hox gene families provides insights of decapod evolution.</title>
        <authorList>
            <person name="Jeong J.-H."/>
            <person name="Song I."/>
            <person name="Kim S."/>
            <person name="Choi T."/>
            <person name="Kim D."/>
            <person name="Ryu S."/>
            <person name="Kim W."/>
        </authorList>
    </citation>
    <scope>NUCLEOTIDE SEQUENCE [LARGE SCALE GENOMIC DNA]</scope>
    <source>
        <tissue evidence="1">Muscle</tissue>
    </source>
</reference>
<keyword evidence="2" id="KW-1185">Reference proteome</keyword>
<gene>
    <name evidence="1" type="ORF">E2C01_026711</name>
</gene>
<evidence type="ECO:0000313" key="2">
    <source>
        <dbReference type="Proteomes" id="UP000324222"/>
    </source>
</evidence>